<dbReference type="InParanoid" id="A0A7M7H303"/>
<dbReference type="Proteomes" id="UP000002358">
    <property type="component" value="Chromosome 5"/>
</dbReference>
<dbReference type="SMR" id="A0A7M7H303"/>
<sequence>MPLRASTKFAIVVFKNYTLKNGKQAVELVPRSWLYENQYTWFCVYPPSNDYKFVSDWVKSEKDPDIDWIAYELELLKEARNYEQGMRRLEKSFEVGDISSSDMDEHIGNGVDAPQRVLESAEAEFELDELPPPPVLEKPAPTNSRKRANEVEVIETEEPVNKKSRALITKKDLEELETNLSKKINRIKANIQYDLREFLKNLNMNMPIFGGCRGANSSDVPFFCARGISTIR</sequence>
<organism evidence="2 3">
    <name type="scientific">Nasonia vitripennis</name>
    <name type="common">Parasitic wasp</name>
    <dbReference type="NCBI Taxonomy" id="7425"/>
    <lineage>
        <taxon>Eukaryota</taxon>
        <taxon>Metazoa</taxon>
        <taxon>Ecdysozoa</taxon>
        <taxon>Arthropoda</taxon>
        <taxon>Hexapoda</taxon>
        <taxon>Insecta</taxon>
        <taxon>Pterygota</taxon>
        <taxon>Neoptera</taxon>
        <taxon>Endopterygota</taxon>
        <taxon>Hymenoptera</taxon>
        <taxon>Apocrita</taxon>
        <taxon>Proctotrupomorpha</taxon>
        <taxon>Chalcidoidea</taxon>
        <taxon>Pteromalidae</taxon>
        <taxon>Pteromalinae</taxon>
        <taxon>Nasonia</taxon>
    </lineage>
</organism>
<dbReference type="KEGG" id="nvi:103315584"/>
<dbReference type="AlphaFoldDB" id="A0A7M7H303"/>
<protein>
    <submittedName>
        <fullName evidence="2">Uncharacterized protein</fullName>
    </submittedName>
</protein>
<dbReference type="OMA" id="CARGIST"/>
<evidence type="ECO:0000313" key="2">
    <source>
        <dbReference type="EnsemblMetazoa" id="XP_008203449"/>
    </source>
</evidence>
<dbReference type="OrthoDB" id="7701050at2759"/>
<accession>A0A7M7H303</accession>
<keyword evidence="3" id="KW-1185">Reference proteome</keyword>
<name>A0A7M7H303_NASVI</name>
<evidence type="ECO:0000313" key="3">
    <source>
        <dbReference type="Proteomes" id="UP000002358"/>
    </source>
</evidence>
<proteinExistence type="predicted"/>
<reference evidence="2" key="1">
    <citation type="submission" date="2021-01" db="UniProtKB">
        <authorList>
            <consortium name="EnsemblMetazoa"/>
        </authorList>
    </citation>
    <scope>IDENTIFICATION</scope>
</reference>
<gene>
    <name evidence="2" type="primary">103315584</name>
</gene>
<evidence type="ECO:0000256" key="1">
    <source>
        <dbReference type="SAM" id="MobiDB-lite"/>
    </source>
</evidence>
<dbReference type="EnsemblMetazoa" id="XM_008205227">
    <property type="protein sequence ID" value="XP_008203449"/>
    <property type="gene ID" value="LOC103315584"/>
</dbReference>
<feature type="region of interest" description="Disordered" evidence="1">
    <location>
        <begin position="129"/>
        <end position="149"/>
    </location>
</feature>